<name>A0ABW6KBQ1_9BACI</name>
<evidence type="ECO:0000256" key="3">
    <source>
        <dbReference type="ARBA" id="ARBA00022795"/>
    </source>
</evidence>
<keyword evidence="4" id="KW-0143">Chaperone</keyword>
<dbReference type="Proteomes" id="UP001601059">
    <property type="component" value="Unassembled WGS sequence"/>
</dbReference>
<sequence length="113" mass="13369">MSALQLYFKKTEDLVHLLQISPDRDEVLLTIESGFLEREEYLKGINPPFTQEDKELYIKIQKLEVELQALLNKEKLAIQKDIKDLSIKKQTSNKYTNPYESINQDGMFYDKRK</sequence>
<evidence type="ECO:0000256" key="1">
    <source>
        <dbReference type="ARBA" id="ARBA00004514"/>
    </source>
</evidence>
<gene>
    <name evidence="9" type="ORF">ACFYKX_13705</name>
</gene>
<keyword evidence="10" id="KW-1185">Reference proteome</keyword>
<evidence type="ECO:0000256" key="7">
    <source>
        <dbReference type="ARBA" id="ARBA00093797"/>
    </source>
</evidence>
<evidence type="ECO:0000313" key="9">
    <source>
        <dbReference type="EMBL" id="MFE8701654.1"/>
    </source>
</evidence>
<evidence type="ECO:0000256" key="5">
    <source>
        <dbReference type="ARBA" id="ARBA00093765"/>
    </source>
</evidence>
<keyword evidence="2" id="KW-0963">Cytoplasm</keyword>
<reference evidence="9 10" key="1">
    <citation type="submission" date="2024-08" db="EMBL/GenBank/DDBJ databases">
        <title>Two novel Cytobacillus novel species.</title>
        <authorList>
            <person name="Liu G."/>
        </authorList>
    </citation>
    <scope>NUCLEOTIDE SEQUENCE [LARGE SCALE GENOMIC DNA]</scope>
    <source>
        <strain evidence="9 10">FJAT-54145</strain>
    </source>
</reference>
<dbReference type="RefSeq" id="WP_389361623.1">
    <property type="nucleotide sequence ID" value="NZ_JBIACK010000006.1"/>
</dbReference>
<protein>
    <recommendedName>
        <fullName evidence="7">Flagellar protein FliT</fullName>
    </recommendedName>
</protein>
<feature type="coiled-coil region" evidence="8">
    <location>
        <begin position="53"/>
        <end position="80"/>
    </location>
</feature>
<comment type="similarity">
    <text evidence="6">Belongs to the bacillales FliT family.</text>
</comment>
<keyword evidence="9" id="KW-0282">Flagellum</keyword>
<organism evidence="9 10">
    <name type="scientific">Cytobacillus spartinae</name>
    <dbReference type="NCBI Taxonomy" id="3299023"/>
    <lineage>
        <taxon>Bacteria</taxon>
        <taxon>Bacillati</taxon>
        <taxon>Bacillota</taxon>
        <taxon>Bacilli</taxon>
        <taxon>Bacillales</taxon>
        <taxon>Bacillaceae</taxon>
        <taxon>Cytobacillus</taxon>
    </lineage>
</organism>
<keyword evidence="8" id="KW-0175">Coiled coil</keyword>
<evidence type="ECO:0000256" key="8">
    <source>
        <dbReference type="SAM" id="Coils"/>
    </source>
</evidence>
<evidence type="ECO:0000256" key="6">
    <source>
        <dbReference type="ARBA" id="ARBA00093785"/>
    </source>
</evidence>
<accession>A0ABW6KBQ1</accession>
<dbReference type="EMBL" id="JBIACK010000006">
    <property type="protein sequence ID" value="MFE8701654.1"/>
    <property type="molecule type" value="Genomic_DNA"/>
</dbReference>
<proteinExistence type="inferred from homology"/>
<keyword evidence="9" id="KW-0966">Cell projection</keyword>
<comment type="caution">
    <text evidence="9">The sequence shown here is derived from an EMBL/GenBank/DDBJ whole genome shotgun (WGS) entry which is preliminary data.</text>
</comment>
<keyword evidence="9" id="KW-0969">Cilium</keyword>
<evidence type="ECO:0000256" key="4">
    <source>
        <dbReference type="ARBA" id="ARBA00023186"/>
    </source>
</evidence>
<comment type="function">
    <text evidence="5">May act as an export chaperone for the filament capping protein FliD.</text>
</comment>
<evidence type="ECO:0000256" key="2">
    <source>
        <dbReference type="ARBA" id="ARBA00022490"/>
    </source>
</evidence>
<dbReference type="Pfam" id="PF05400">
    <property type="entry name" value="FliT"/>
    <property type="match status" value="1"/>
</dbReference>
<keyword evidence="3" id="KW-1005">Bacterial flagellum biogenesis</keyword>
<comment type="subcellular location">
    <subcellularLocation>
        <location evidence="1">Cytoplasm</location>
        <location evidence="1">Cytosol</location>
    </subcellularLocation>
</comment>
<evidence type="ECO:0000313" key="10">
    <source>
        <dbReference type="Proteomes" id="UP001601059"/>
    </source>
</evidence>
<dbReference type="InterPro" id="IPR008622">
    <property type="entry name" value="FliT"/>
</dbReference>